<dbReference type="AlphaFoldDB" id="A0A5S3V7P3"/>
<accession>A0A5S3V7P3</accession>
<proteinExistence type="predicted"/>
<comment type="caution">
    <text evidence="1">The sequence shown here is derived from an EMBL/GenBank/DDBJ whole genome shotgun (WGS) entry which is preliminary data.</text>
</comment>
<sequence length="193" mass="22546">MGIQRQETLIHWNFFLSIEEDLDRLGRFVDFSANDEVYSIEIVRLFLAASAEVDVVLKQLCKALNPGCTASSINAYQPEINNFIPNFKEFEVTVPRYGLTLKPWTDWEENHPPFWWQDHNKVKHHRHEHFEKGNLKNCLNAIAGLYVSVLYLYQQQASEGELMQLPKLFNVGDQYFGGTRMGRYGHSFKYNLL</sequence>
<dbReference type="Proteomes" id="UP000307217">
    <property type="component" value="Unassembled WGS sequence"/>
</dbReference>
<dbReference type="OrthoDB" id="1437907at2"/>
<evidence type="ECO:0000313" key="1">
    <source>
        <dbReference type="EMBL" id="TMO67879.1"/>
    </source>
</evidence>
<gene>
    <name evidence="1" type="ORF">CWC19_12380</name>
</gene>
<name>A0A5S3V7P3_9GAMM</name>
<dbReference type="EMBL" id="PNBX01000048">
    <property type="protein sequence ID" value="TMO67879.1"/>
    <property type="molecule type" value="Genomic_DNA"/>
</dbReference>
<organism evidence="1 2">
    <name type="scientific">Pseudoalteromonas aurantia</name>
    <dbReference type="NCBI Taxonomy" id="43654"/>
    <lineage>
        <taxon>Bacteria</taxon>
        <taxon>Pseudomonadati</taxon>
        <taxon>Pseudomonadota</taxon>
        <taxon>Gammaproteobacteria</taxon>
        <taxon>Alteromonadales</taxon>
        <taxon>Pseudoalteromonadaceae</taxon>
        <taxon>Pseudoalteromonas</taxon>
    </lineage>
</organism>
<dbReference type="RefSeq" id="WP_138592157.1">
    <property type="nucleotide sequence ID" value="NZ_PNBX01000048.1"/>
</dbReference>
<evidence type="ECO:0000313" key="2">
    <source>
        <dbReference type="Proteomes" id="UP000307217"/>
    </source>
</evidence>
<protein>
    <submittedName>
        <fullName evidence="1">Uncharacterized protein</fullName>
    </submittedName>
</protein>
<reference evidence="1 2" key="1">
    <citation type="submission" date="2018-01" db="EMBL/GenBank/DDBJ databases">
        <authorList>
            <person name="Paulsen S."/>
            <person name="Gram L.K."/>
        </authorList>
    </citation>
    <scope>NUCLEOTIDE SEQUENCE [LARGE SCALE GENOMIC DNA]</scope>
    <source>
        <strain evidence="1 2">S3790</strain>
    </source>
</reference>
<reference evidence="2" key="2">
    <citation type="submission" date="2019-06" db="EMBL/GenBank/DDBJ databases">
        <title>Co-occurence of chitin degradation, pigmentation and bioactivity in marine Pseudoalteromonas.</title>
        <authorList>
            <person name="Sonnenschein E.C."/>
            <person name="Bech P.K."/>
        </authorList>
    </citation>
    <scope>NUCLEOTIDE SEQUENCE [LARGE SCALE GENOMIC DNA]</scope>
    <source>
        <strain evidence="2">S3790</strain>
    </source>
</reference>